<feature type="transmembrane region" description="Helical" evidence="7">
    <location>
        <begin position="117"/>
        <end position="136"/>
    </location>
</feature>
<dbReference type="InterPro" id="IPR050622">
    <property type="entry name" value="CPA3_antiporter_subunitB"/>
</dbReference>
<gene>
    <name evidence="9" type="ORF">ACFSVN_12055</name>
</gene>
<reference evidence="10" key="1">
    <citation type="journal article" date="2019" name="Int. J. Syst. Evol. Microbiol.">
        <title>The Global Catalogue of Microorganisms (GCM) 10K type strain sequencing project: providing services to taxonomists for standard genome sequencing and annotation.</title>
        <authorList>
            <consortium name="The Broad Institute Genomics Platform"/>
            <consortium name="The Broad Institute Genome Sequencing Center for Infectious Disease"/>
            <person name="Wu L."/>
            <person name="Ma J."/>
        </authorList>
    </citation>
    <scope>NUCLEOTIDE SEQUENCE [LARGE SCALE GENOMIC DNA]</scope>
    <source>
        <strain evidence="10">KCTC 52042</strain>
    </source>
</reference>
<dbReference type="EMBL" id="JBHULI010000025">
    <property type="protein sequence ID" value="MFD2533177.1"/>
    <property type="molecule type" value="Genomic_DNA"/>
</dbReference>
<evidence type="ECO:0000256" key="3">
    <source>
        <dbReference type="ARBA" id="ARBA00022475"/>
    </source>
</evidence>
<evidence type="ECO:0000259" key="8">
    <source>
        <dbReference type="Pfam" id="PF04039"/>
    </source>
</evidence>
<feature type="domain" description="Na+/H+ antiporter MnhB subunit-related protein" evidence="8">
    <location>
        <begin position="12"/>
        <end position="133"/>
    </location>
</feature>
<sequence>MTNRSPSPIILFGTRFLSPYIMVFGFYVIFHGHYSPGGGFQGGTLLAASLLLIRIASGTKIANLQFKDYLATPYAALGVVIYFGTGLLAMIMGGYFLDYEQLSIPGLEAADLRYWGILIIELGIGLTVMTVLTLIYDNMVKGEDYA</sequence>
<evidence type="ECO:0000256" key="4">
    <source>
        <dbReference type="ARBA" id="ARBA00022692"/>
    </source>
</evidence>
<dbReference type="PANTHER" id="PTHR33932">
    <property type="entry name" value="NA(+)/H(+) ANTIPORTER SUBUNIT B"/>
    <property type="match status" value="1"/>
</dbReference>
<evidence type="ECO:0000256" key="7">
    <source>
        <dbReference type="SAM" id="Phobius"/>
    </source>
</evidence>
<keyword evidence="10" id="KW-1185">Reference proteome</keyword>
<evidence type="ECO:0000256" key="1">
    <source>
        <dbReference type="ARBA" id="ARBA00004651"/>
    </source>
</evidence>
<feature type="transmembrane region" description="Helical" evidence="7">
    <location>
        <begin position="74"/>
        <end position="97"/>
    </location>
</feature>
<dbReference type="Pfam" id="PF04039">
    <property type="entry name" value="MnhB"/>
    <property type="match status" value="1"/>
</dbReference>
<evidence type="ECO:0000313" key="10">
    <source>
        <dbReference type="Proteomes" id="UP001597460"/>
    </source>
</evidence>
<proteinExistence type="inferred from homology"/>
<protein>
    <submittedName>
        <fullName evidence="9">MnhB domain-containing protein</fullName>
    </submittedName>
</protein>
<dbReference type="PANTHER" id="PTHR33932:SF4">
    <property type="entry name" value="NA(+)_H(+) ANTIPORTER SUBUNIT B"/>
    <property type="match status" value="1"/>
</dbReference>
<evidence type="ECO:0000313" key="9">
    <source>
        <dbReference type="EMBL" id="MFD2533177.1"/>
    </source>
</evidence>
<dbReference type="RefSeq" id="WP_390302988.1">
    <property type="nucleotide sequence ID" value="NZ_JBHULI010000025.1"/>
</dbReference>
<dbReference type="Proteomes" id="UP001597460">
    <property type="component" value="Unassembled WGS sequence"/>
</dbReference>
<name>A0ABW5JP46_9BACT</name>
<evidence type="ECO:0000256" key="2">
    <source>
        <dbReference type="ARBA" id="ARBA00009425"/>
    </source>
</evidence>
<evidence type="ECO:0000256" key="6">
    <source>
        <dbReference type="ARBA" id="ARBA00023136"/>
    </source>
</evidence>
<comment type="subcellular location">
    <subcellularLocation>
        <location evidence="1">Cell membrane</location>
        <topology evidence="1">Multi-pass membrane protein</topology>
    </subcellularLocation>
</comment>
<dbReference type="InterPro" id="IPR007182">
    <property type="entry name" value="MnhB"/>
</dbReference>
<evidence type="ECO:0000256" key="5">
    <source>
        <dbReference type="ARBA" id="ARBA00022989"/>
    </source>
</evidence>
<comment type="similarity">
    <text evidence="2">Belongs to the CPA3 antiporters (TC 2.A.63) subunit B family.</text>
</comment>
<accession>A0ABW5JP46</accession>
<keyword evidence="4 7" id="KW-0812">Transmembrane</keyword>
<keyword evidence="6 7" id="KW-0472">Membrane</keyword>
<organism evidence="9 10">
    <name type="scientific">Gracilimonas halophila</name>
    <dbReference type="NCBI Taxonomy" id="1834464"/>
    <lineage>
        <taxon>Bacteria</taxon>
        <taxon>Pseudomonadati</taxon>
        <taxon>Balneolota</taxon>
        <taxon>Balneolia</taxon>
        <taxon>Balneolales</taxon>
        <taxon>Balneolaceae</taxon>
        <taxon>Gracilimonas</taxon>
    </lineage>
</organism>
<feature type="transmembrane region" description="Helical" evidence="7">
    <location>
        <begin position="12"/>
        <end position="30"/>
    </location>
</feature>
<keyword evidence="5 7" id="KW-1133">Transmembrane helix</keyword>
<keyword evidence="3" id="KW-1003">Cell membrane</keyword>
<comment type="caution">
    <text evidence="9">The sequence shown here is derived from an EMBL/GenBank/DDBJ whole genome shotgun (WGS) entry which is preliminary data.</text>
</comment>
<feature type="transmembrane region" description="Helical" evidence="7">
    <location>
        <begin position="42"/>
        <end position="62"/>
    </location>
</feature>